<dbReference type="EMBL" id="MN739745">
    <property type="protein sequence ID" value="QHT24428.1"/>
    <property type="molecule type" value="Genomic_DNA"/>
</dbReference>
<sequence length="335" mass="39770">MKTEKPYLTVKMFYDEVNKRKNKQKELIKFFQNLEKNYTIPNVIPPDQDQCPQDLPDTYIVNNSKKRYHHELDRSHFLIHWGYLCHFREVAETLKYVYNKIKSNRSKIINTIYDISDTLLQKEIILDASLTDDSHLKQYYNKINNVLDIGNIPILRVKITNQTPESQVNLSNPFEKKMTINLSIIMKLSKKYPRNLISCPLDKTIIADRHQKIKRTRYNFVCHPNNMIYRLETDNILLSVWLIKTLKMNKDKTRKHWESSIIMGTSYLSETFPNEHGTINDFIGECRKNGFKDEATKYWKKIEEGIDSKEFYAVETVDPLAKNISHKVTHKKNKY</sequence>
<evidence type="ECO:0000313" key="1">
    <source>
        <dbReference type="EMBL" id="QHT24428.1"/>
    </source>
</evidence>
<name>A0A6C0E6N2_9ZZZZ</name>
<dbReference type="AlphaFoldDB" id="A0A6C0E6N2"/>
<accession>A0A6C0E6N2</accession>
<organism evidence="1">
    <name type="scientific">viral metagenome</name>
    <dbReference type="NCBI Taxonomy" id="1070528"/>
    <lineage>
        <taxon>unclassified sequences</taxon>
        <taxon>metagenomes</taxon>
        <taxon>organismal metagenomes</taxon>
    </lineage>
</organism>
<proteinExistence type="predicted"/>
<reference evidence="1" key="1">
    <citation type="journal article" date="2020" name="Nature">
        <title>Giant virus diversity and host interactions through global metagenomics.</title>
        <authorList>
            <person name="Schulz F."/>
            <person name="Roux S."/>
            <person name="Paez-Espino D."/>
            <person name="Jungbluth S."/>
            <person name="Walsh D.A."/>
            <person name="Denef V.J."/>
            <person name="McMahon K.D."/>
            <person name="Konstantinidis K.T."/>
            <person name="Eloe-Fadrosh E.A."/>
            <person name="Kyrpides N.C."/>
            <person name="Woyke T."/>
        </authorList>
    </citation>
    <scope>NUCLEOTIDE SEQUENCE</scope>
    <source>
        <strain evidence="1">GVMAG-M-3300023179-150</strain>
    </source>
</reference>
<protein>
    <submittedName>
        <fullName evidence="1">Uncharacterized protein</fullName>
    </submittedName>
</protein>